<organism evidence="4 5">
    <name type="scientific">Haemaphysalis longicornis</name>
    <name type="common">Bush tick</name>
    <dbReference type="NCBI Taxonomy" id="44386"/>
    <lineage>
        <taxon>Eukaryota</taxon>
        <taxon>Metazoa</taxon>
        <taxon>Ecdysozoa</taxon>
        <taxon>Arthropoda</taxon>
        <taxon>Chelicerata</taxon>
        <taxon>Arachnida</taxon>
        <taxon>Acari</taxon>
        <taxon>Parasitiformes</taxon>
        <taxon>Ixodida</taxon>
        <taxon>Ixodoidea</taxon>
        <taxon>Ixodidae</taxon>
        <taxon>Haemaphysalinae</taxon>
        <taxon>Haemaphysalis</taxon>
    </lineage>
</organism>
<evidence type="ECO:0000256" key="1">
    <source>
        <dbReference type="ARBA" id="ARBA00023157"/>
    </source>
</evidence>
<dbReference type="Gene3D" id="2.60.120.290">
    <property type="entry name" value="Spermadhesin, CUB domain"/>
    <property type="match status" value="1"/>
</dbReference>
<name>A0A9J6FCM7_HAELO</name>
<reference evidence="4 5" key="1">
    <citation type="journal article" date="2020" name="Cell">
        <title>Large-Scale Comparative Analyses of Tick Genomes Elucidate Their Genetic Diversity and Vector Capacities.</title>
        <authorList>
            <consortium name="Tick Genome and Microbiome Consortium (TIGMIC)"/>
            <person name="Jia N."/>
            <person name="Wang J."/>
            <person name="Shi W."/>
            <person name="Du L."/>
            <person name="Sun Y."/>
            <person name="Zhan W."/>
            <person name="Jiang J.F."/>
            <person name="Wang Q."/>
            <person name="Zhang B."/>
            <person name="Ji P."/>
            <person name="Bell-Sakyi L."/>
            <person name="Cui X.M."/>
            <person name="Yuan T.T."/>
            <person name="Jiang B.G."/>
            <person name="Yang W.F."/>
            <person name="Lam T.T."/>
            <person name="Chang Q.C."/>
            <person name="Ding S.J."/>
            <person name="Wang X.J."/>
            <person name="Zhu J.G."/>
            <person name="Ruan X.D."/>
            <person name="Zhao L."/>
            <person name="Wei J.T."/>
            <person name="Ye R.Z."/>
            <person name="Que T.C."/>
            <person name="Du C.H."/>
            <person name="Zhou Y.H."/>
            <person name="Cheng J.X."/>
            <person name="Dai P.F."/>
            <person name="Guo W.B."/>
            <person name="Han X.H."/>
            <person name="Huang E.J."/>
            <person name="Li L.F."/>
            <person name="Wei W."/>
            <person name="Gao Y.C."/>
            <person name="Liu J.Z."/>
            <person name="Shao H.Z."/>
            <person name="Wang X."/>
            <person name="Wang C.C."/>
            <person name="Yang T.C."/>
            <person name="Huo Q.B."/>
            <person name="Li W."/>
            <person name="Chen H.Y."/>
            <person name="Chen S.E."/>
            <person name="Zhou L.G."/>
            <person name="Ni X.B."/>
            <person name="Tian J.H."/>
            <person name="Sheng Y."/>
            <person name="Liu T."/>
            <person name="Pan Y.S."/>
            <person name="Xia L.Y."/>
            <person name="Li J."/>
            <person name="Zhao F."/>
            <person name="Cao W.C."/>
        </authorList>
    </citation>
    <scope>NUCLEOTIDE SEQUENCE [LARGE SCALE GENOMIC DNA]</scope>
    <source>
        <strain evidence="4">HaeL-2018</strain>
    </source>
</reference>
<dbReference type="InterPro" id="IPR035914">
    <property type="entry name" value="Sperma_CUB_dom_sf"/>
</dbReference>
<gene>
    <name evidence="4" type="ORF">HPB48_004817</name>
</gene>
<comment type="caution">
    <text evidence="2">Lacks conserved residue(s) required for the propagation of feature annotation.</text>
</comment>
<dbReference type="InterPro" id="IPR000859">
    <property type="entry name" value="CUB_dom"/>
</dbReference>
<dbReference type="PROSITE" id="PS01180">
    <property type="entry name" value="CUB"/>
    <property type="match status" value="1"/>
</dbReference>
<dbReference type="EMBL" id="JABSTR010000001">
    <property type="protein sequence ID" value="KAH9360685.1"/>
    <property type="molecule type" value="Genomic_DNA"/>
</dbReference>
<dbReference type="SUPFAM" id="SSF49854">
    <property type="entry name" value="Spermadhesin, CUB domain"/>
    <property type="match status" value="1"/>
</dbReference>
<dbReference type="Proteomes" id="UP000821853">
    <property type="component" value="Chromosome 1"/>
</dbReference>
<comment type="caution">
    <text evidence="4">The sequence shown here is derived from an EMBL/GenBank/DDBJ whole genome shotgun (WGS) entry which is preliminary data.</text>
</comment>
<protein>
    <recommendedName>
        <fullName evidence="3">CUB domain-containing protein</fullName>
    </recommendedName>
</protein>
<feature type="domain" description="CUB" evidence="3">
    <location>
        <begin position="1"/>
        <end position="73"/>
    </location>
</feature>
<dbReference type="CDD" id="cd00041">
    <property type="entry name" value="CUB"/>
    <property type="match status" value="1"/>
</dbReference>
<dbReference type="Pfam" id="PF00431">
    <property type="entry name" value="CUB"/>
    <property type="match status" value="1"/>
</dbReference>
<accession>A0A9J6FCM7</accession>
<dbReference type="VEuPathDB" id="VectorBase:HLOH_062758"/>
<evidence type="ECO:0000313" key="4">
    <source>
        <dbReference type="EMBL" id="KAH9360685.1"/>
    </source>
</evidence>
<evidence type="ECO:0000256" key="2">
    <source>
        <dbReference type="PROSITE-ProRule" id="PRU00059"/>
    </source>
</evidence>
<keyword evidence="1" id="KW-1015">Disulfide bond</keyword>
<dbReference type="AlphaFoldDB" id="A0A9J6FCM7"/>
<keyword evidence="5" id="KW-1185">Reference proteome</keyword>
<sequence length="110" mass="11932">MQEPSGLIASPELVNSVTPPAEGEYCEWRVTATHGERIVLNVTQLDIYESDSCETDYLEVRDGYWHKSPLLGESFHPAMCTLASSIAGTPEIARLFKAAEKAPAGAAHSL</sequence>
<evidence type="ECO:0000259" key="3">
    <source>
        <dbReference type="PROSITE" id="PS01180"/>
    </source>
</evidence>
<evidence type="ECO:0000313" key="5">
    <source>
        <dbReference type="Proteomes" id="UP000821853"/>
    </source>
</evidence>
<proteinExistence type="predicted"/>
<dbReference type="OrthoDB" id="9067804at2759"/>